<dbReference type="AlphaFoldDB" id="A0A0C2F5H8"/>
<dbReference type="Pfam" id="PF13087">
    <property type="entry name" value="AAA_12"/>
    <property type="match status" value="1"/>
</dbReference>
<gene>
    <name evidence="6" type="ORF">ANCDUO_26184</name>
</gene>
<dbReference type="InterPro" id="IPR041679">
    <property type="entry name" value="DNA2/NAM7-like_C"/>
</dbReference>
<reference evidence="6 7" key="1">
    <citation type="submission" date="2013-12" db="EMBL/GenBank/DDBJ databases">
        <title>Draft genome of the parsitic nematode Ancylostoma duodenale.</title>
        <authorList>
            <person name="Mitreva M."/>
        </authorList>
    </citation>
    <scope>NUCLEOTIDE SEQUENCE [LARGE SCALE GENOMIC DNA]</scope>
    <source>
        <strain evidence="6 7">Zhejiang</strain>
    </source>
</reference>
<dbReference type="InterPro" id="IPR027417">
    <property type="entry name" value="P-loop_NTPase"/>
</dbReference>
<evidence type="ECO:0000313" key="6">
    <source>
        <dbReference type="EMBL" id="KIH43805.1"/>
    </source>
</evidence>
<evidence type="ECO:0000313" key="7">
    <source>
        <dbReference type="Proteomes" id="UP000054047"/>
    </source>
</evidence>
<dbReference type="PANTHER" id="PTHR43788">
    <property type="entry name" value="DNA2/NAM7 HELICASE FAMILY MEMBER"/>
    <property type="match status" value="1"/>
</dbReference>
<accession>A0A0C2F5H8</accession>
<dbReference type="OrthoDB" id="5870580at2759"/>
<keyword evidence="3" id="KW-0347">Helicase</keyword>
<dbReference type="GO" id="GO:0043139">
    <property type="term" value="F:5'-3' DNA helicase activity"/>
    <property type="evidence" value="ECO:0007669"/>
    <property type="project" value="TreeGrafter"/>
</dbReference>
<dbReference type="EMBL" id="KN782740">
    <property type="protein sequence ID" value="KIH43805.1"/>
    <property type="molecule type" value="Genomic_DNA"/>
</dbReference>
<evidence type="ECO:0000259" key="5">
    <source>
        <dbReference type="Pfam" id="PF13087"/>
    </source>
</evidence>
<keyword evidence="1" id="KW-0547">Nucleotide-binding</keyword>
<keyword evidence="7" id="KW-1185">Reference proteome</keyword>
<proteinExistence type="predicted"/>
<evidence type="ECO:0000256" key="4">
    <source>
        <dbReference type="ARBA" id="ARBA00022840"/>
    </source>
</evidence>
<dbReference type="Gene3D" id="3.40.50.300">
    <property type="entry name" value="P-loop containing nucleotide triphosphate hydrolases"/>
    <property type="match status" value="2"/>
</dbReference>
<dbReference type="GO" id="GO:0005524">
    <property type="term" value="F:ATP binding"/>
    <property type="evidence" value="ECO:0007669"/>
    <property type="project" value="UniProtKB-KW"/>
</dbReference>
<evidence type="ECO:0000256" key="3">
    <source>
        <dbReference type="ARBA" id="ARBA00022806"/>
    </source>
</evidence>
<dbReference type="PANTHER" id="PTHR43788:SF16">
    <property type="entry name" value="HELICASE WITH ZINC FINGER 2"/>
    <property type="match status" value="1"/>
</dbReference>
<protein>
    <recommendedName>
        <fullName evidence="5">DNA2/NAM7 helicase-like C-terminal domain-containing protein</fullName>
    </recommendedName>
</protein>
<sequence length="236" mass="26336">MHKLLLSFGDDQRTPFTSAERASIAAYVRGRRRYEEFIQNPDGALTMSERERFEFMIAERDGPADRLSDDFSLLNTTAPKGCFVDYLNGFDVVIGDEASQIPEPVFVAIADRLPEIRHVYIGDVHQLEPHARCPRSSNPAVFGARSVMSALTASARVPVAPLVTTFRAHPSLNELPNRLTYGGTLVSGADAAERRLLLDLFEYPDEDLPFLFVDVAGTFQRAVTKSTSTKWRRRSA</sequence>
<dbReference type="SUPFAM" id="SSF52540">
    <property type="entry name" value="P-loop containing nucleoside triphosphate hydrolases"/>
    <property type="match status" value="1"/>
</dbReference>
<evidence type="ECO:0000256" key="2">
    <source>
        <dbReference type="ARBA" id="ARBA00022801"/>
    </source>
</evidence>
<name>A0A0C2F5H8_9BILA</name>
<evidence type="ECO:0000256" key="1">
    <source>
        <dbReference type="ARBA" id="ARBA00022741"/>
    </source>
</evidence>
<keyword evidence="4" id="KW-0067">ATP-binding</keyword>
<dbReference type="InterPro" id="IPR050534">
    <property type="entry name" value="Coronavir_polyprotein_1ab"/>
</dbReference>
<keyword evidence="2" id="KW-0378">Hydrolase</keyword>
<organism evidence="6 7">
    <name type="scientific">Ancylostoma duodenale</name>
    <dbReference type="NCBI Taxonomy" id="51022"/>
    <lineage>
        <taxon>Eukaryota</taxon>
        <taxon>Metazoa</taxon>
        <taxon>Ecdysozoa</taxon>
        <taxon>Nematoda</taxon>
        <taxon>Chromadorea</taxon>
        <taxon>Rhabditida</taxon>
        <taxon>Rhabditina</taxon>
        <taxon>Rhabditomorpha</taxon>
        <taxon>Strongyloidea</taxon>
        <taxon>Ancylostomatidae</taxon>
        <taxon>Ancylostomatinae</taxon>
        <taxon>Ancylostoma</taxon>
    </lineage>
</organism>
<dbReference type="Proteomes" id="UP000054047">
    <property type="component" value="Unassembled WGS sequence"/>
</dbReference>
<dbReference type="GO" id="GO:0016787">
    <property type="term" value="F:hydrolase activity"/>
    <property type="evidence" value="ECO:0007669"/>
    <property type="project" value="UniProtKB-KW"/>
</dbReference>
<feature type="domain" description="DNA2/NAM7 helicase-like C-terminal" evidence="5">
    <location>
        <begin position="145"/>
        <end position="228"/>
    </location>
</feature>